<accession>A0A6J7X8N1</accession>
<name>A0A6J7X8N1_9CAUD</name>
<organism evidence="7">
    <name type="scientific">uncultured Caudovirales phage</name>
    <dbReference type="NCBI Taxonomy" id="2100421"/>
    <lineage>
        <taxon>Viruses</taxon>
        <taxon>Duplodnaviria</taxon>
        <taxon>Heunggongvirae</taxon>
        <taxon>Uroviricota</taxon>
        <taxon>Caudoviricetes</taxon>
        <taxon>Peduoviridae</taxon>
        <taxon>Maltschvirus</taxon>
        <taxon>Maltschvirus maltsch</taxon>
    </lineage>
</organism>
<evidence type="ECO:0000313" key="4">
    <source>
        <dbReference type="EMBL" id="CAB4197619.1"/>
    </source>
</evidence>
<evidence type="ECO:0000313" key="6">
    <source>
        <dbReference type="EMBL" id="CAB4217560.1"/>
    </source>
</evidence>
<dbReference type="EMBL" id="LR797035">
    <property type="protein sequence ID" value="CAB4183442.1"/>
    <property type="molecule type" value="Genomic_DNA"/>
</dbReference>
<dbReference type="EMBL" id="LR796936">
    <property type="protein sequence ID" value="CAB4176668.1"/>
    <property type="molecule type" value="Genomic_DNA"/>
</dbReference>
<dbReference type="EMBL" id="LR797385">
    <property type="protein sequence ID" value="CAB4212961.1"/>
    <property type="molecule type" value="Genomic_DNA"/>
</dbReference>
<evidence type="ECO:0000313" key="2">
    <source>
        <dbReference type="EMBL" id="CAB4176668.1"/>
    </source>
</evidence>
<dbReference type="EMBL" id="LR796850">
    <property type="protein sequence ID" value="CAB4169983.1"/>
    <property type="molecule type" value="Genomic_DNA"/>
</dbReference>
<evidence type="ECO:0000313" key="3">
    <source>
        <dbReference type="EMBL" id="CAB4183442.1"/>
    </source>
</evidence>
<reference evidence="7" key="1">
    <citation type="submission" date="2020-05" db="EMBL/GenBank/DDBJ databases">
        <authorList>
            <person name="Chiriac C."/>
            <person name="Salcher M."/>
            <person name="Ghai R."/>
            <person name="Kavagutti S V."/>
        </authorList>
    </citation>
    <scope>NUCLEOTIDE SEQUENCE</scope>
</reference>
<evidence type="ECO:0000313" key="1">
    <source>
        <dbReference type="EMBL" id="CAB4169983.1"/>
    </source>
</evidence>
<dbReference type="EMBL" id="LR798371">
    <property type="protein sequence ID" value="CAB5227214.1"/>
    <property type="molecule type" value="Genomic_DNA"/>
</dbReference>
<sequence length="161" mass="17523">MQNILVIRFSATFGTKLITSKFDKLSRIAGGTEEVNRKISISLYGWTIRNFNRKGSGVSESIPWAPLSPATIKRKAKLGKTQMLVISGNLRQSFNPFFDSKSAGVGAQASAFKGSSGDYALYLHEGTKNMPARNLLPTEQAAKNIAHDVYNVALSKIIDGN</sequence>
<evidence type="ECO:0000313" key="5">
    <source>
        <dbReference type="EMBL" id="CAB4212961.1"/>
    </source>
</evidence>
<evidence type="ECO:0000313" key="7">
    <source>
        <dbReference type="EMBL" id="CAB5227214.1"/>
    </source>
</evidence>
<proteinExistence type="predicted"/>
<gene>
    <name evidence="3" type="ORF">UFOVP1082_47</name>
    <name evidence="4" type="ORF">UFOVP1322_32</name>
    <name evidence="5" type="ORF">UFOVP1434_54</name>
    <name evidence="7" type="ORF">UFOVP1529_28</name>
    <name evidence="6" type="ORF">UFOVP1593_47</name>
    <name evidence="1" type="ORF">UFOVP906_25</name>
    <name evidence="2" type="ORF">UFOVP992_51</name>
</gene>
<protein>
    <submittedName>
        <fullName evidence="7">Uncharacterized protein</fullName>
    </submittedName>
</protein>
<dbReference type="EMBL" id="LR797256">
    <property type="protein sequence ID" value="CAB4197619.1"/>
    <property type="molecule type" value="Genomic_DNA"/>
</dbReference>
<dbReference type="EMBL" id="LR797447">
    <property type="protein sequence ID" value="CAB4217560.1"/>
    <property type="molecule type" value="Genomic_DNA"/>
</dbReference>